<dbReference type="PANTHER" id="PTHR42711">
    <property type="entry name" value="ABC TRANSPORTER ATP-BINDING PROTEIN"/>
    <property type="match status" value="1"/>
</dbReference>
<protein>
    <submittedName>
        <fullName evidence="6">ABC transporter ATP-binding protein</fullName>
    </submittedName>
</protein>
<keyword evidence="4 6" id="KW-0067">ATP-binding</keyword>
<feature type="domain" description="ABC transporter" evidence="5">
    <location>
        <begin position="4"/>
        <end position="234"/>
    </location>
</feature>
<dbReference type="CDD" id="cd03263">
    <property type="entry name" value="ABC_subfamily_A"/>
    <property type="match status" value="1"/>
</dbReference>
<dbReference type="Proteomes" id="UP001595807">
    <property type="component" value="Unassembled WGS sequence"/>
</dbReference>
<dbReference type="InterPro" id="IPR027417">
    <property type="entry name" value="P-loop_NTPase"/>
</dbReference>
<dbReference type="SUPFAM" id="SSF52540">
    <property type="entry name" value="P-loop containing nucleoside triphosphate hydrolases"/>
    <property type="match status" value="1"/>
</dbReference>
<gene>
    <name evidence="6" type="ORF">ACFORF_09655</name>
</gene>
<dbReference type="PROSITE" id="PS50893">
    <property type="entry name" value="ABC_TRANSPORTER_2"/>
    <property type="match status" value="1"/>
</dbReference>
<accession>A0ABV8CXD1</accession>
<evidence type="ECO:0000259" key="5">
    <source>
        <dbReference type="PROSITE" id="PS50893"/>
    </source>
</evidence>
<dbReference type="PANTHER" id="PTHR42711:SF5">
    <property type="entry name" value="ABC TRANSPORTER ATP-BINDING PROTEIN NATA"/>
    <property type="match status" value="1"/>
</dbReference>
<dbReference type="EMBL" id="JBHRZV010000052">
    <property type="protein sequence ID" value="MFC3928816.1"/>
    <property type="molecule type" value="Genomic_DNA"/>
</dbReference>
<dbReference type="SMART" id="SM00382">
    <property type="entry name" value="AAA"/>
    <property type="match status" value="1"/>
</dbReference>
<evidence type="ECO:0000256" key="1">
    <source>
        <dbReference type="ARBA" id="ARBA00005417"/>
    </source>
</evidence>
<reference evidence="7" key="1">
    <citation type="journal article" date="2019" name="Int. J. Syst. Evol. Microbiol.">
        <title>The Global Catalogue of Microorganisms (GCM) 10K type strain sequencing project: providing services to taxonomists for standard genome sequencing and annotation.</title>
        <authorList>
            <consortium name="The Broad Institute Genomics Platform"/>
            <consortium name="The Broad Institute Genome Sequencing Center for Infectious Disease"/>
            <person name="Wu L."/>
            <person name="Ma J."/>
        </authorList>
    </citation>
    <scope>NUCLEOTIDE SEQUENCE [LARGE SCALE GENOMIC DNA]</scope>
    <source>
        <strain evidence="7">CCUG 67170</strain>
    </source>
</reference>
<evidence type="ECO:0000313" key="6">
    <source>
        <dbReference type="EMBL" id="MFC3928816.1"/>
    </source>
</evidence>
<keyword evidence="7" id="KW-1185">Reference proteome</keyword>
<organism evidence="6 7">
    <name type="scientific">Streptococcus caprae</name>
    <dbReference type="NCBI Taxonomy" id="1640501"/>
    <lineage>
        <taxon>Bacteria</taxon>
        <taxon>Bacillati</taxon>
        <taxon>Bacillota</taxon>
        <taxon>Bacilli</taxon>
        <taxon>Lactobacillales</taxon>
        <taxon>Streptococcaceae</taxon>
        <taxon>Streptococcus</taxon>
    </lineage>
</organism>
<evidence type="ECO:0000313" key="7">
    <source>
        <dbReference type="Proteomes" id="UP001595807"/>
    </source>
</evidence>
<dbReference type="InterPro" id="IPR003593">
    <property type="entry name" value="AAA+_ATPase"/>
</dbReference>
<comment type="similarity">
    <text evidence="1">Belongs to the ABC transporter superfamily.</text>
</comment>
<proteinExistence type="inferred from homology"/>
<name>A0ABV8CXD1_9STRE</name>
<dbReference type="RefSeq" id="WP_380427709.1">
    <property type="nucleotide sequence ID" value="NZ_JBHRZV010000052.1"/>
</dbReference>
<dbReference type="InterPro" id="IPR017871">
    <property type="entry name" value="ABC_transporter-like_CS"/>
</dbReference>
<dbReference type="InterPro" id="IPR050763">
    <property type="entry name" value="ABC_transporter_ATP-binding"/>
</dbReference>
<evidence type="ECO:0000256" key="4">
    <source>
        <dbReference type="ARBA" id="ARBA00022840"/>
    </source>
</evidence>
<sequence>MEKLRIVNLKKNYGNFEAVHDVSFELHRGECIGILGINGAGKSSILKMIYSATSITSGAVFIDGKDITENRAESKSKLGIVTQDDMLDSTLTVLENLIAHGICYDISKQDVQKRALELLKFVNLEGHQNKKIGELSGGMRRRVSLARALLNNPEIIILDEPTVGLDIQSRNIIWDKLQELKDRGIAIIITSHYMNEIEKLSDRILIIHSGIVSAEGTVSDLFVLHKQNNLEDLFLKLTKSNREEERYNE</sequence>
<dbReference type="Pfam" id="PF00005">
    <property type="entry name" value="ABC_tran"/>
    <property type="match status" value="1"/>
</dbReference>
<dbReference type="GO" id="GO:0005524">
    <property type="term" value="F:ATP binding"/>
    <property type="evidence" value="ECO:0007669"/>
    <property type="project" value="UniProtKB-KW"/>
</dbReference>
<dbReference type="PROSITE" id="PS00211">
    <property type="entry name" value="ABC_TRANSPORTER_1"/>
    <property type="match status" value="1"/>
</dbReference>
<evidence type="ECO:0000256" key="3">
    <source>
        <dbReference type="ARBA" id="ARBA00022741"/>
    </source>
</evidence>
<comment type="caution">
    <text evidence="6">The sequence shown here is derived from an EMBL/GenBank/DDBJ whole genome shotgun (WGS) entry which is preliminary data.</text>
</comment>
<dbReference type="Gene3D" id="3.40.50.300">
    <property type="entry name" value="P-loop containing nucleotide triphosphate hydrolases"/>
    <property type="match status" value="1"/>
</dbReference>
<evidence type="ECO:0000256" key="2">
    <source>
        <dbReference type="ARBA" id="ARBA00022448"/>
    </source>
</evidence>
<dbReference type="InterPro" id="IPR003439">
    <property type="entry name" value="ABC_transporter-like_ATP-bd"/>
</dbReference>
<keyword evidence="3" id="KW-0547">Nucleotide-binding</keyword>
<keyword evidence="2" id="KW-0813">Transport</keyword>